<feature type="region of interest" description="Disordered" evidence="2">
    <location>
        <begin position="363"/>
        <end position="390"/>
    </location>
</feature>
<protein>
    <submittedName>
        <fullName evidence="4">Uncharacterized protein</fullName>
    </submittedName>
</protein>
<sequence>MANEEAAVWGPLVSALVIALANLIAWAANENSWIFRNFLKPLRVRPLLFISNRASCVGKHARPTSYWAFDLLDPSHLVKSNCLSTPMLLVLHSLTFLYWVATVIVDVAIEYYRVGCNSPSCGRRHGAYGEWASYLTNWSISLLGIAGLVALANTARQLRRERRQQQQQQQQHSQIAGTAADTVVVVHDAGSSGASSSSSIAGAGAGGIDCRQVLKEKWDCLSCCHCIIMELATTAAFFVSFWFWVGIVSLARSAFSVNGGTMMAHVGNVVVALLQVVLTRLPMVSYHFQVVLWYATVYSLFLWVFGGATDIWRYGLDFQQARPAGVFIILPAVLFVMFLLWYFAALIREGIICAGRKAVDKHHEHKEQRHQQAEHRQQQHQQLQQQQAEQHGNSILHTAAPHSNQV</sequence>
<keyword evidence="3" id="KW-1133">Transmembrane helix</keyword>
<dbReference type="Proteomes" id="UP001244341">
    <property type="component" value="Chromosome 6b"/>
</dbReference>
<feature type="compositionally biased region" description="Low complexity" evidence="2">
    <location>
        <begin position="379"/>
        <end position="390"/>
    </location>
</feature>
<proteinExistence type="predicted"/>
<evidence type="ECO:0000313" key="5">
    <source>
        <dbReference type="Proteomes" id="UP001244341"/>
    </source>
</evidence>
<feature type="transmembrane region" description="Helical" evidence="3">
    <location>
        <begin position="89"/>
        <end position="111"/>
    </location>
</feature>
<feature type="transmembrane region" description="Helical" evidence="3">
    <location>
        <begin position="6"/>
        <end position="28"/>
    </location>
</feature>
<feature type="transmembrane region" description="Helical" evidence="3">
    <location>
        <begin position="131"/>
        <end position="153"/>
    </location>
</feature>
<evidence type="ECO:0000313" key="4">
    <source>
        <dbReference type="EMBL" id="WIA14890.1"/>
    </source>
</evidence>
<keyword evidence="1" id="KW-0175">Coiled coil</keyword>
<feature type="transmembrane region" description="Helical" evidence="3">
    <location>
        <begin position="324"/>
        <end position="347"/>
    </location>
</feature>
<feature type="coiled-coil region" evidence="1">
    <location>
        <begin position="148"/>
        <end position="175"/>
    </location>
</feature>
<feature type="transmembrane region" description="Helical" evidence="3">
    <location>
        <begin position="290"/>
        <end position="312"/>
    </location>
</feature>
<keyword evidence="3" id="KW-0472">Membrane</keyword>
<dbReference type="PANTHER" id="PTHR12242:SF1">
    <property type="entry name" value="MYND-TYPE DOMAIN-CONTAINING PROTEIN"/>
    <property type="match status" value="1"/>
</dbReference>
<feature type="transmembrane region" description="Helical" evidence="3">
    <location>
        <begin position="257"/>
        <end position="278"/>
    </location>
</feature>
<gene>
    <name evidence="4" type="ORF">OEZ85_001606</name>
</gene>
<feature type="compositionally biased region" description="Basic and acidic residues" evidence="2">
    <location>
        <begin position="363"/>
        <end position="377"/>
    </location>
</feature>
<name>A0ABY8U0L5_TETOB</name>
<feature type="transmembrane region" description="Helical" evidence="3">
    <location>
        <begin position="221"/>
        <end position="245"/>
    </location>
</feature>
<evidence type="ECO:0000256" key="1">
    <source>
        <dbReference type="SAM" id="Coils"/>
    </source>
</evidence>
<evidence type="ECO:0000256" key="3">
    <source>
        <dbReference type="SAM" id="Phobius"/>
    </source>
</evidence>
<keyword evidence="5" id="KW-1185">Reference proteome</keyword>
<organism evidence="4 5">
    <name type="scientific">Tetradesmus obliquus</name>
    <name type="common">Green alga</name>
    <name type="synonym">Acutodesmus obliquus</name>
    <dbReference type="NCBI Taxonomy" id="3088"/>
    <lineage>
        <taxon>Eukaryota</taxon>
        <taxon>Viridiplantae</taxon>
        <taxon>Chlorophyta</taxon>
        <taxon>core chlorophytes</taxon>
        <taxon>Chlorophyceae</taxon>
        <taxon>CS clade</taxon>
        <taxon>Sphaeropleales</taxon>
        <taxon>Scenedesmaceae</taxon>
        <taxon>Tetradesmus</taxon>
    </lineage>
</organism>
<dbReference type="PANTHER" id="PTHR12242">
    <property type="entry name" value="OS02G0130600 PROTEIN-RELATED"/>
    <property type="match status" value="1"/>
</dbReference>
<accession>A0ABY8U0L5</accession>
<keyword evidence="3" id="KW-0812">Transmembrane</keyword>
<reference evidence="4 5" key="1">
    <citation type="submission" date="2023-05" db="EMBL/GenBank/DDBJ databases">
        <title>A 100% complete, gapless, phased diploid assembly of the Scenedesmus obliquus UTEX 3031 genome.</title>
        <authorList>
            <person name="Biondi T.C."/>
            <person name="Hanschen E.R."/>
            <person name="Kwon T."/>
            <person name="Eng W."/>
            <person name="Kruse C.P.S."/>
            <person name="Koehler S.I."/>
            <person name="Kunde Y."/>
            <person name="Gleasner C.D."/>
            <person name="You Mak K.T."/>
            <person name="Polle J."/>
            <person name="Hovde B.T."/>
            <person name="Starkenburg S.R."/>
        </authorList>
    </citation>
    <scope>NUCLEOTIDE SEQUENCE [LARGE SCALE GENOMIC DNA]</scope>
    <source>
        <strain evidence="4 5">DOE0152z</strain>
    </source>
</reference>
<dbReference type="EMBL" id="CP126213">
    <property type="protein sequence ID" value="WIA14890.1"/>
    <property type="molecule type" value="Genomic_DNA"/>
</dbReference>
<evidence type="ECO:0000256" key="2">
    <source>
        <dbReference type="SAM" id="MobiDB-lite"/>
    </source>
</evidence>